<feature type="binding site" evidence="7">
    <location>
        <position position="93"/>
    </location>
    <ligand>
        <name>ATP</name>
        <dbReference type="ChEBI" id="CHEBI:30616"/>
    </ligand>
</feature>
<evidence type="ECO:0000256" key="2">
    <source>
        <dbReference type="ARBA" id="ARBA00022679"/>
    </source>
</evidence>
<dbReference type="RefSeq" id="XP_005643527.1">
    <property type="nucleotide sequence ID" value="XM_005643470.1"/>
</dbReference>
<organism evidence="10 11">
    <name type="scientific">Coccomyxa subellipsoidea (strain C-169)</name>
    <name type="common">Green microalga</name>
    <dbReference type="NCBI Taxonomy" id="574566"/>
    <lineage>
        <taxon>Eukaryota</taxon>
        <taxon>Viridiplantae</taxon>
        <taxon>Chlorophyta</taxon>
        <taxon>core chlorophytes</taxon>
        <taxon>Trebouxiophyceae</taxon>
        <taxon>Trebouxiophyceae incertae sedis</taxon>
        <taxon>Coccomyxaceae</taxon>
        <taxon>Coccomyxa</taxon>
        <taxon>Coccomyxa subellipsoidea</taxon>
    </lineage>
</organism>
<proteinExistence type="predicted"/>
<name>I0YKR4_COCSC</name>
<evidence type="ECO:0000313" key="11">
    <source>
        <dbReference type="Proteomes" id="UP000007264"/>
    </source>
</evidence>
<dbReference type="PROSITE" id="PS00108">
    <property type="entry name" value="PROTEIN_KINASE_ST"/>
    <property type="match status" value="1"/>
</dbReference>
<accession>I0YKR4</accession>
<dbReference type="SMART" id="SM00220">
    <property type="entry name" value="S_TKc"/>
    <property type="match status" value="1"/>
</dbReference>
<dbReference type="GO" id="GO:0005524">
    <property type="term" value="F:ATP binding"/>
    <property type="evidence" value="ECO:0007669"/>
    <property type="project" value="UniProtKB-KW"/>
</dbReference>
<dbReference type="InterPro" id="IPR030616">
    <property type="entry name" value="Aur-like"/>
</dbReference>
<dbReference type="Gene3D" id="1.10.510.10">
    <property type="entry name" value="Transferase(Phosphotransferase) domain 1"/>
    <property type="match status" value="1"/>
</dbReference>
<keyword evidence="11" id="KW-1185">Reference proteome</keyword>
<dbReference type="GO" id="GO:0004674">
    <property type="term" value="F:protein serine/threonine kinase activity"/>
    <property type="evidence" value="ECO:0007669"/>
    <property type="project" value="UniProtKB-KW"/>
</dbReference>
<evidence type="ECO:0000313" key="10">
    <source>
        <dbReference type="EMBL" id="EIE18983.1"/>
    </source>
</evidence>
<dbReference type="AlphaFoldDB" id="I0YKR4"/>
<dbReference type="eggNOG" id="KOG0580">
    <property type="taxonomic scope" value="Eukaryota"/>
</dbReference>
<evidence type="ECO:0000256" key="8">
    <source>
        <dbReference type="PIRSR" id="PIRSR630616-3"/>
    </source>
</evidence>
<dbReference type="InterPro" id="IPR011009">
    <property type="entry name" value="Kinase-like_dom_sf"/>
</dbReference>
<dbReference type="PROSITE" id="PS50011">
    <property type="entry name" value="PROTEIN_KINASE_DOM"/>
    <property type="match status" value="1"/>
</dbReference>
<dbReference type="InterPro" id="IPR008271">
    <property type="entry name" value="Ser/Thr_kinase_AS"/>
</dbReference>
<keyword evidence="4" id="KW-0418">Kinase</keyword>
<dbReference type="GeneID" id="17036933"/>
<evidence type="ECO:0000256" key="7">
    <source>
        <dbReference type="PIRSR" id="PIRSR630616-2"/>
    </source>
</evidence>
<evidence type="ECO:0000256" key="1">
    <source>
        <dbReference type="ARBA" id="ARBA00022527"/>
    </source>
</evidence>
<evidence type="ECO:0000256" key="4">
    <source>
        <dbReference type="ARBA" id="ARBA00022777"/>
    </source>
</evidence>
<dbReference type="Pfam" id="PF00069">
    <property type="entry name" value="Pkinase"/>
    <property type="match status" value="1"/>
</dbReference>
<dbReference type="Proteomes" id="UP000007264">
    <property type="component" value="Unassembled WGS sequence"/>
</dbReference>
<keyword evidence="1" id="KW-0723">Serine/threonine-protein kinase</keyword>
<dbReference type="EMBL" id="AGSI01000021">
    <property type="protein sequence ID" value="EIE18983.1"/>
    <property type="molecule type" value="Genomic_DNA"/>
</dbReference>
<dbReference type="InterPro" id="IPR000719">
    <property type="entry name" value="Prot_kinase_dom"/>
</dbReference>
<evidence type="ECO:0000256" key="6">
    <source>
        <dbReference type="PIRSR" id="PIRSR630616-1"/>
    </source>
</evidence>
<protein>
    <submittedName>
        <fullName evidence="10">Kinase-like protein</fullName>
    </submittedName>
</protein>
<dbReference type="KEGG" id="csl:COCSUDRAFT_20154"/>
<feature type="active site" description="Proton acceptor" evidence="6">
    <location>
        <position position="75"/>
    </location>
</feature>
<dbReference type="OrthoDB" id="40902at2759"/>
<feature type="binding site" evidence="7">
    <location>
        <begin position="79"/>
        <end position="80"/>
    </location>
    <ligand>
        <name>ATP</name>
        <dbReference type="ChEBI" id="CHEBI:30616"/>
    </ligand>
</feature>
<gene>
    <name evidence="10" type="ORF">COCSUDRAFT_20154</name>
</gene>
<comment type="caution">
    <text evidence="10">The sequence shown here is derived from an EMBL/GenBank/DDBJ whole genome shotgun (WGS) entry which is preliminary data.</text>
</comment>
<dbReference type="SUPFAM" id="SSF56112">
    <property type="entry name" value="Protein kinase-like (PK-like)"/>
    <property type="match status" value="1"/>
</dbReference>
<keyword evidence="3 7" id="KW-0547">Nucleotide-binding</keyword>
<keyword evidence="2" id="KW-0808">Transferase</keyword>
<reference evidence="10 11" key="1">
    <citation type="journal article" date="2012" name="Genome Biol.">
        <title>The genome of the polar eukaryotic microalga coccomyxa subellipsoidea reveals traits of cold adaptation.</title>
        <authorList>
            <person name="Blanc G."/>
            <person name="Agarkova I."/>
            <person name="Grimwood J."/>
            <person name="Kuo A."/>
            <person name="Brueggeman A."/>
            <person name="Dunigan D."/>
            <person name="Gurnon J."/>
            <person name="Ladunga I."/>
            <person name="Lindquist E."/>
            <person name="Lucas S."/>
            <person name="Pangilinan J."/>
            <person name="Proschold T."/>
            <person name="Salamov A."/>
            <person name="Schmutz J."/>
            <person name="Weeks D."/>
            <person name="Yamada T."/>
            <person name="Claverie J.M."/>
            <person name="Grigoriev I."/>
            <person name="Van Etten J."/>
            <person name="Lomsadze A."/>
            <person name="Borodovsky M."/>
        </authorList>
    </citation>
    <scope>NUCLEOTIDE SEQUENCE [LARGE SCALE GENOMIC DNA]</scope>
    <source>
        <strain evidence="10 11">C-169</strain>
    </source>
</reference>
<feature type="cross-link" description="Glycyl lysine isopeptide (Lys-Gly) (interchain with G-Cter in SUMO2)" evidence="8">
    <location>
        <position position="77"/>
    </location>
</feature>
<evidence type="ECO:0000259" key="9">
    <source>
        <dbReference type="PROSITE" id="PS50011"/>
    </source>
</evidence>
<feature type="domain" description="Protein kinase" evidence="9">
    <location>
        <begin position="1"/>
        <end position="205"/>
    </location>
</feature>
<evidence type="ECO:0000256" key="3">
    <source>
        <dbReference type="ARBA" id="ARBA00022741"/>
    </source>
</evidence>
<keyword evidence="5 7" id="KW-0067">ATP-binding</keyword>
<dbReference type="STRING" id="574566.I0YKR4"/>
<dbReference type="PANTHER" id="PTHR24350">
    <property type="entry name" value="SERINE/THREONINE-PROTEIN KINASE IAL-RELATED"/>
    <property type="match status" value="1"/>
</dbReference>
<evidence type="ECO:0000256" key="5">
    <source>
        <dbReference type="ARBA" id="ARBA00022840"/>
    </source>
</evidence>
<sequence length="253" mass="28606">MRILGGEDGLVELYAVFQDSGFKYLVMEHCKGGDLFKTLMMKGGSLDEHWVCTEIITPLLRVLTRMHKDTVIHRDIKPENIFLTAALRFKLGDLGLAIKTDEELPFTRSGTLDYMAPELKLKGIRPYDEKVDVWATGILAYECVVGKPPFEVNDEVQTATMIMYSNKINFPSKHSTQWQDFVRQALEKKPHMRPTAAAMLEHPWIRCPHAFALSLSPLKGSNGNCYLSVIFLNDSQSNLLSGLRIPAGRIKYC</sequence>